<dbReference type="PANTHER" id="PTHR44688:SF16">
    <property type="entry name" value="DNA-BINDING TRANSCRIPTIONAL ACTIVATOR DEVR_DOSR"/>
    <property type="match status" value="1"/>
</dbReference>
<evidence type="ECO:0000256" key="3">
    <source>
        <dbReference type="ARBA" id="ARBA00023163"/>
    </source>
</evidence>
<proteinExistence type="predicted"/>
<feature type="domain" description="HTH luxR-type" evidence="4">
    <location>
        <begin position="177"/>
        <end position="240"/>
    </location>
</feature>
<evidence type="ECO:0000256" key="1">
    <source>
        <dbReference type="ARBA" id="ARBA00023015"/>
    </source>
</evidence>
<dbReference type="Pfam" id="PF00196">
    <property type="entry name" value="GerE"/>
    <property type="match status" value="1"/>
</dbReference>
<dbReference type="InterPro" id="IPR016032">
    <property type="entry name" value="Sig_transdc_resp-reg_C-effctor"/>
</dbReference>
<gene>
    <name evidence="5" type="ORF">HNQ99_001034</name>
</gene>
<keyword evidence="2 5" id="KW-0238">DNA-binding</keyword>
<keyword evidence="1" id="KW-0805">Transcription regulation</keyword>
<dbReference type="PANTHER" id="PTHR44688">
    <property type="entry name" value="DNA-BINDING TRANSCRIPTIONAL ACTIVATOR DEVR_DOSR"/>
    <property type="match status" value="1"/>
</dbReference>
<dbReference type="AlphaFoldDB" id="A0A840HSQ3"/>
<dbReference type="Gene3D" id="1.10.10.10">
    <property type="entry name" value="Winged helix-like DNA-binding domain superfamily/Winged helix DNA-binding domain"/>
    <property type="match status" value="1"/>
</dbReference>
<evidence type="ECO:0000256" key="2">
    <source>
        <dbReference type="ARBA" id="ARBA00023125"/>
    </source>
</evidence>
<accession>A0A840HSQ3</accession>
<dbReference type="PRINTS" id="PR00038">
    <property type="entry name" value="HTHLUXR"/>
</dbReference>
<dbReference type="EMBL" id="JACHOV010000003">
    <property type="protein sequence ID" value="MBB4640741.1"/>
    <property type="molecule type" value="Genomic_DNA"/>
</dbReference>
<dbReference type="GO" id="GO:0003677">
    <property type="term" value="F:DNA binding"/>
    <property type="evidence" value="ECO:0007669"/>
    <property type="project" value="UniProtKB-KW"/>
</dbReference>
<dbReference type="PROSITE" id="PS50043">
    <property type="entry name" value="HTH_LUXR_2"/>
    <property type="match status" value="1"/>
</dbReference>
<dbReference type="CDD" id="cd06170">
    <property type="entry name" value="LuxR_C_like"/>
    <property type="match status" value="1"/>
</dbReference>
<dbReference type="GO" id="GO:0006355">
    <property type="term" value="P:regulation of DNA-templated transcription"/>
    <property type="evidence" value="ECO:0007669"/>
    <property type="project" value="InterPro"/>
</dbReference>
<evidence type="ECO:0000313" key="5">
    <source>
        <dbReference type="EMBL" id="MBB4640741.1"/>
    </source>
</evidence>
<dbReference type="Proteomes" id="UP000575068">
    <property type="component" value="Unassembled WGS sequence"/>
</dbReference>
<dbReference type="InterPro" id="IPR036388">
    <property type="entry name" value="WH-like_DNA-bd_sf"/>
</dbReference>
<protein>
    <submittedName>
        <fullName evidence="5">DNA-binding CsgD family transcriptional regulator</fullName>
    </submittedName>
</protein>
<comment type="caution">
    <text evidence="5">The sequence shown here is derived from an EMBL/GenBank/DDBJ whole genome shotgun (WGS) entry which is preliminary data.</text>
</comment>
<reference evidence="5 6" key="1">
    <citation type="submission" date="2020-08" db="EMBL/GenBank/DDBJ databases">
        <title>Genomic Encyclopedia of Type Strains, Phase IV (KMG-IV): sequencing the most valuable type-strain genomes for metagenomic binning, comparative biology and taxonomic classification.</title>
        <authorList>
            <person name="Goeker M."/>
        </authorList>
    </citation>
    <scope>NUCLEOTIDE SEQUENCE [LARGE SCALE GENOMIC DNA]</scope>
    <source>
        <strain evidence="5 6">DSM 7465</strain>
    </source>
</reference>
<dbReference type="SMART" id="SM00421">
    <property type="entry name" value="HTH_LUXR"/>
    <property type="match status" value="1"/>
</dbReference>
<keyword evidence="6" id="KW-1185">Reference proteome</keyword>
<evidence type="ECO:0000259" key="4">
    <source>
        <dbReference type="PROSITE" id="PS50043"/>
    </source>
</evidence>
<dbReference type="InterPro" id="IPR000792">
    <property type="entry name" value="Tscrpt_reg_LuxR_C"/>
</dbReference>
<evidence type="ECO:0000313" key="6">
    <source>
        <dbReference type="Proteomes" id="UP000575068"/>
    </source>
</evidence>
<name>A0A840HSQ3_9SPHN</name>
<organism evidence="5 6">
    <name type="scientific">Rhizorhapis suberifaciens</name>
    <name type="common">corky root of lettuce</name>
    <dbReference type="NCBI Taxonomy" id="13656"/>
    <lineage>
        <taxon>Bacteria</taxon>
        <taxon>Pseudomonadati</taxon>
        <taxon>Pseudomonadota</taxon>
        <taxon>Alphaproteobacteria</taxon>
        <taxon>Sphingomonadales</taxon>
        <taxon>Sphingomonadaceae</taxon>
        <taxon>Rhizorhapis</taxon>
    </lineage>
</organism>
<dbReference type="RefSeq" id="WP_184474572.1">
    <property type="nucleotide sequence ID" value="NZ_JACHOV010000003.1"/>
</dbReference>
<sequence length="240" mass="25923">MVGHIADYPSATTSPNLLVSLFRADRKEAVRHTLIELAKTYGFLGTSYLLIKGGSAMNLSTLPELTSVELEQSLTIATQPFMAAMGKAGAPIEWELSQDCDAIDCGIVLPSTARRLSDIGVDYGLSLLIDLSDEEGGLLTLYARSTDNPDLASARTAMPLIGFAIHTKIQSLPEFRFAQSTARLSCREKECIAWAAQGKNIAGISAIMGITERTVLFHISNAKRRLDADTIAHAVFKSYA</sequence>
<keyword evidence="3" id="KW-0804">Transcription</keyword>
<dbReference type="SUPFAM" id="SSF46894">
    <property type="entry name" value="C-terminal effector domain of the bipartite response regulators"/>
    <property type="match status" value="1"/>
</dbReference>